<evidence type="ECO:0000256" key="6">
    <source>
        <dbReference type="SAM" id="Phobius"/>
    </source>
</evidence>
<feature type="transmembrane region" description="Helical" evidence="6">
    <location>
        <begin position="86"/>
        <end position="104"/>
    </location>
</feature>
<evidence type="ECO:0000313" key="10">
    <source>
        <dbReference type="Proteomes" id="UP001501508"/>
    </source>
</evidence>
<sequence>MAAGKELALVYPWVSGKMFRLDLALSTDALTAFMLPLVHGIALLVQCYSIGYMKGDSNIARYFGFIQLFLFSMIGILLAGNLIIIYAFWELVGLCSYLLIGFWNRKPRTVWAAQKAFIMNRIGDAAFLSGILLLIYHTGTADFALLSRQVATIPPAGLTVIGLLLFGGCMGKSAQFPLSAWLPDAMEGPTPVSALIHAATMVAAGIYLMARVAFLLTPTAEMIIAGIGLITMADGAIRACFAWDIKRVLAYSTQSQLGLMVFAIGTGAWQLAMFHLVTHAFFKAGLFLSAGSVIHALTPGKGISFDRQDMRLMGGLRSKLPVTFACYLVCSAALAGLPFFSGFLSKDAIFISAAAKATAWGGFAYVALVIAMAAAGLTAYYMTRQVRLVFFGAPRYHTGDIHPHESGALMLAPTGILSLLSFFLFFSGNPVDAANGWFARHLELTAHAHGLFVPAASVVISILAIFIATRKVQTVPGLPELREDSDRNRFALLRDYREDRHFSTFFLAPFQWAAEVLKNLEIYVIDGFINLLGWAMVTTASAVNWIDRIIVDGVVKLVTTCARQIGQLVRSFQNGRIQTYYLVTFISLLLLVAWIMAGQ</sequence>
<feature type="transmembrane region" description="Helical" evidence="6">
    <location>
        <begin position="125"/>
        <end position="146"/>
    </location>
</feature>
<evidence type="ECO:0008006" key="11">
    <source>
        <dbReference type="Google" id="ProtNLM"/>
    </source>
</evidence>
<evidence type="ECO:0000256" key="3">
    <source>
        <dbReference type="ARBA" id="ARBA00022989"/>
    </source>
</evidence>
<dbReference type="InterPro" id="IPR003945">
    <property type="entry name" value="NU5C-like"/>
</dbReference>
<evidence type="ECO:0000256" key="2">
    <source>
        <dbReference type="ARBA" id="ARBA00022692"/>
    </source>
</evidence>
<dbReference type="NCBIfam" id="TIGR01974">
    <property type="entry name" value="NDH_I_L"/>
    <property type="match status" value="1"/>
</dbReference>
<dbReference type="PANTHER" id="PTHR42829:SF2">
    <property type="entry name" value="NADH-UBIQUINONE OXIDOREDUCTASE CHAIN 5"/>
    <property type="match status" value="1"/>
</dbReference>
<proteinExistence type="predicted"/>
<feature type="domain" description="NADH-Ubiquinone oxidoreductase (complex I) chain 5 N-terminal" evidence="8">
    <location>
        <begin position="13"/>
        <end position="63"/>
    </location>
</feature>
<keyword evidence="2 5" id="KW-0812">Transmembrane</keyword>
<dbReference type="Pfam" id="PF00662">
    <property type="entry name" value="Proton_antipo_N"/>
    <property type="match status" value="1"/>
</dbReference>
<feature type="transmembrane region" description="Helical" evidence="6">
    <location>
        <begin position="192"/>
        <end position="210"/>
    </location>
</feature>
<feature type="transmembrane region" description="Helical" evidence="6">
    <location>
        <begin position="29"/>
        <end position="50"/>
    </location>
</feature>
<feature type="transmembrane region" description="Helical" evidence="6">
    <location>
        <begin position="408"/>
        <end position="426"/>
    </location>
</feature>
<protein>
    <recommendedName>
        <fullName evidence="11">NADH-quinone oxidoreductase subunit L</fullName>
    </recommendedName>
</protein>
<dbReference type="PRINTS" id="PR01435">
    <property type="entry name" value="NPOXDRDTASE5"/>
</dbReference>
<evidence type="ECO:0000259" key="8">
    <source>
        <dbReference type="Pfam" id="PF00662"/>
    </source>
</evidence>
<evidence type="ECO:0000313" key="9">
    <source>
        <dbReference type="EMBL" id="GAA4447612.1"/>
    </source>
</evidence>
<feature type="transmembrane region" description="Helical" evidence="6">
    <location>
        <begin position="446"/>
        <end position="468"/>
    </location>
</feature>
<feature type="transmembrane region" description="Helical" evidence="6">
    <location>
        <begin position="62"/>
        <end position="80"/>
    </location>
</feature>
<dbReference type="InterPro" id="IPR001750">
    <property type="entry name" value="ND/Mrp_TM"/>
</dbReference>
<dbReference type="PANTHER" id="PTHR42829">
    <property type="entry name" value="NADH-UBIQUINONE OXIDOREDUCTASE CHAIN 5"/>
    <property type="match status" value="1"/>
</dbReference>
<reference evidence="10" key="1">
    <citation type="journal article" date="2019" name="Int. J. Syst. Evol. Microbiol.">
        <title>The Global Catalogue of Microorganisms (GCM) 10K type strain sequencing project: providing services to taxonomists for standard genome sequencing and annotation.</title>
        <authorList>
            <consortium name="The Broad Institute Genomics Platform"/>
            <consortium name="The Broad Institute Genome Sequencing Center for Infectious Disease"/>
            <person name="Wu L."/>
            <person name="Ma J."/>
        </authorList>
    </citation>
    <scope>NUCLEOTIDE SEQUENCE [LARGE SCALE GENOMIC DNA]</scope>
    <source>
        <strain evidence="10">JCM 31920</strain>
    </source>
</reference>
<dbReference type="Gene3D" id="1.20.5.2700">
    <property type="match status" value="1"/>
</dbReference>
<feature type="transmembrane region" description="Helical" evidence="6">
    <location>
        <begin position="360"/>
        <end position="381"/>
    </location>
</feature>
<organism evidence="9 10">
    <name type="scientific">Ravibacter arvi</name>
    <dbReference type="NCBI Taxonomy" id="2051041"/>
    <lineage>
        <taxon>Bacteria</taxon>
        <taxon>Pseudomonadati</taxon>
        <taxon>Bacteroidota</taxon>
        <taxon>Cytophagia</taxon>
        <taxon>Cytophagales</taxon>
        <taxon>Spirosomataceae</taxon>
        <taxon>Ravibacter</taxon>
    </lineage>
</organism>
<evidence type="ECO:0000256" key="1">
    <source>
        <dbReference type="ARBA" id="ARBA00004127"/>
    </source>
</evidence>
<keyword evidence="3 6" id="KW-1133">Transmembrane helix</keyword>
<dbReference type="Pfam" id="PF00361">
    <property type="entry name" value="Proton_antipo_M"/>
    <property type="match status" value="1"/>
</dbReference>
<feature type="transmembrane region" description="Helical" evidence="6">
    <location>
        <begin position="579"/>
        <end position="597"/>
    </location>
</feature>
<feature type="transmembrane region" description="Helical" evidence="6">
    <location>
        <begin position="320"/>
        <end position="340"/>
    </location>
</feature>
<dbReference type="PRINTS" id="PR01434">
    <property type="entry name" value="NADHDHGNASE5"/>
</dbReference>
<keyword evidence="10" id="KW-1185">Reference proteome</keyword>
<feature type="transmembrane region" description="Helical" evidence="6">
    <location>
        <begin position="222"/>
        <end position="245"/>
    </location>
</feature>
<evidence type="ECO:0000256" key="4">
    <source>
        <dbReference type="ARBA" id="ARBA00023136"/>
    </source>
</evidence>
<dbReference type="InterPro" id="IPR001516">
    <property type="entry name" value="Proton_antipo_N"/>
</dbReference>
<comment type="subcellular location">
    <subcellularLocation>
        <location evidence="1">Endomembrane system</location>
        <topology evidence="1">Multi-pass membrane protein</topology>
    </subcellularLocation>
    <subcellularLocation>
        <location evidence="5">Membrane</location>
        <topology evidence="5">Multi-pass membrane protein</topology>
    </subcellularLocation>
</comment>
<dbReference type="Proteomes" id="UP001501508">
    <property type="component" value="Unassembled WGS sequence"/>
</dbReference>
<accession>A0ABP8MDG9</accession>
<name>A0ABP8MDG9_9BACT</name>
<gene>
    <name evidence="9" type="ORF">GCM10023091_42840</name>
</gene>
<feature type="transmembrane region" description="Helical" evidence="6">
    <location>
        <begin position="280"/>
        <end position="299"/>
    </location>
</feature>
<evidence type="ECO:0000259" key="7">
    <source>
        <dbReference type="Pfam" id="PF00361"/>
    </source>
</evidence>
<keyword evidence="4 6" id="KW-0472">Membrane</keyword>
<dbReference type="InterPro" id="IPR018393">
    <property type="entry name" value="NADHpl_OxRdtase_5_subgr"/>
</dbReference>
<comment type="caution">
    <text evidence="9">The sequence shown here is derived from an EMBL/GenBank/DDBJ whole genome shotgun (WGS) entry which is preliminary data.</text>
</comment>
<evidence type="ECO:0000256" key="5">
    <source>
        <dbReference type="RuleBase" id="RU000320"/>
    </source>
</evidence>
<dbReference type="EMBL" id="BAABEY010000036">
    <property type="protein sequence ID" value="GAA4447612.1"/>
    <property type="molecule type" value="Genomic_DNA"/>
</dbReference>
<feature type="transmembrane region" description="Helical" evidence="6">
    <location>
        <begin position="257"/>
        <end position="274"/>
    </location>
</feature>
<feature type="transmembrane region" description="Helical" evidence="6">
    <location>
        <begin position="152"/>
        <end position="171"/>
    </location>
</feature>
<feature type="domain" description="NADH:quinone oxidoreductase/Mrp antiporter transmembrane" evidence="7">
    <location>
        <begin position="79"/>
        <end position="366"/>
    </location>
</feature>